<evidence type="ECO:0000259" key="2">
    <source>
        <dbReference type="SMART" id="SM00903"/>
    </source>
</evidence>
<accession>A0ABY4YXV0</accession>
<dbReference type="Pfam" id="PF01613">
    <property type="entry name" value="Flavin_Reduct"/>
    <property type="match status" value="1"/>
</dbReference>
<dbReference type="RefSeq" id="WP_252595129.1">
    <property type="nucleotide sequence ID" value="NZ_CP099489.1"/>
</dbReference>
<dbReference type="Gene3D" id="2.30.110.10">
    <property type="entry name" value="Electron Transport, Fmn-binding Protein, Chain A"/>
    <property type="match status" value="1"/>
</dbReference>
<dbReference type="SUPFAM" id="SSF50475">
    <property type="entry name" value="FMN-binding split barrel"/>
    <property type="match status" value="1"/>
</dbReference>
<dbReference type="Proteomes" id="UP001056455">
    <property type="component" value="Chromosome"/>
</dbReference>
<dbReference type="PANTHER" id="PTHR30466:SF1">
    <property type="entry name" value="FMN REDUCTASE (NADH) RUTF"/>
    <property type="match status" value="1"/>
</dbReference>
<sequence>MTAQIAAASTPTVDVQTDVQADFKADFRATFRNSVGTVSVITAGTGLRPVGFTATSLTSVSLDPPIVSFNISRTASSWPTVSTARHLAAHLLATEHQDTAQIFATSGIDRFAAVGDWATGPHGIPVLGRCLARLVLEVHSCTHIGDSAVLLAEVQQIERSEGQPLLYHAGDYRHLPG</sequence>
<protein>
    <submittedName>
        <fullName evidence="3">Flavin reductase family protein</fullName>
    </submittedName>
</protein>
<organism evidence="3 4">
    <name type="scientific">Ornithinimicrobium faecis</name>
    <dbReference type="NCBI Taxonomy" id="2934158"/>
    <lineage>
        <taxon>Bacteria</taxon>
        <taxon>Bacillati</taxon>
        <taxon>Actinomycetota</taxon>
        <taxon>Actinomycetes</taxon>
        <taxon>Micrococcales</taxon>
        <taxon>Ornithinimicrobiaceae</taxon>
        <taxon>Ornithinimicrobium</taxon>
    </lineage>
</organism>
<feature type="domain" description="Flavin reductase like" evidence="2">
    <location>
        <begin position="31"/>
        <end position="174"/>
    </location>
</feature>
<evidence type="ECO:0000313" key="3">
    <source>
        <dbReference type="EMBL" id="USQ81592.1"/>
    </source>
</evidence>
<dbReference type="InterPro" id="IPR002563">
    <property type="entry name" value="Flavin_Rdtase-like_dom"/>
</dbReference>
<dbReference type="PANTHER" id="PTHR30466">
    <property type="entry name" value="FLAVIN REDUCTASE"/>
    <property type="match status" value="1"/>
</dbReference>
<keyword evidence="1" id="KW-0560">Oxidoreductase</keyword>
<reference evidence="3" key="1">
    <citation type="submission" date="2022-06" db="EMBL/GenBank/DDBJ databases">
        <title>Ornithinimicrobium HY1793.</title>
        <authorList>
            <person name="Huang Y."/>
        </authorList>
    </citation>
    <scope>NUCLEOTIDE SEQUENCE</scope>
    <source>
        <strain evidence="3">HY1793</strain>
    </source>
</reference>
<gene>
    <name evidence="3" type="ORF">NF556_08080</name>
</gene>
<keyword evidence="4" id="KW-1185">Reference proteome</keyword>
<dbReference type="InterPro" id="IPR050268">
    <property type="entry name" value="NADH-dep_flavin_reductase"/>
</dbReference>
<dbReference type="InterPro" id="IPR012349">
    <property type="entry name" value="Split_barrel_FMN-bd"/>
</dbReference>
<dbReference type="SMART" id="SM00903">
    <property type="entry name" value="Flavin_Reduct"/>
    <property type="match status" value="1"/>
</dbReference>
<evidence type="ECO:0000256" key="1">
    <source>
        <dbReference type="ARBA" id="ARBA00023002"/>
    </source>
</evidence>
<name>A0ABY4YXV0_9MICO</name>
<evidence type="ECO:0000313" key="4">
    <source>
        <dbReference type="Proteomes" id="UP001056455"/>
    </source>
</evidence>
<proteinExistence type="predicted"/>
<dbReference type="EMBL" id="CP099489">
    <property type="protein sequence ID" value="USQ81592.1"/>
    <property type="molecule type" value="Genomic_DNA"/>
</dbReference>